<dbReference type="Proteomes" id="UP000078046">
    <property type="component" value="Unassembled WGS sequence"/>
</dbReference>
<feature type="transmembrane region" description="Helical" evidence="1">
    <location>
        <begin position="16"/>
        <end position="36"/>
    </location>
</feature>
<accession>A0A177AXL7</accession>
<dbReference type="EMBL" id="LWCA01000845">
    <property type="protein sequence ID" value="OAF66726.1"/>
    <property type="molecule type" value="Genomic_DNA"/>
</dbReference>
<sequence>MYKLFSSYQQNQYNDIFILPCHFDIVILIIYLAMFWDDVDLENEIVNGAKILECNLNESEGAFELLLNDENLLTEYMNNNKQITNYLCKTVNLQKCIDILIGNVDEEYYLKFAKIIYEILTSTKSVINEYIHKKCELYEKIFNFFLNDEKVYSYEKTFVCKYLQNCSYSKESSKYLFDDIKFSNVLIKLLNDHIYLNVMEVYICDGLGFQKTVILFKLNLFSLTW</sequence>
<comment type="caution">
    <text evidence="2">The sequence shown here is derived from an EMBL/GenBank/DDBJ whole genome shotgun (WGS) entry which is preliminary data.</text>
</comment>
<keyword evidence="1" id="KW-0812">Transmembrane</keyword>
<gene>
    <name evidence="2" type="ORF">A3Q56_05552</name>
</gene>
<keyword evidence="1" id="KW-0472">Membrane</keyword>
<evidence type="ECO:0000256" key="1">
    <source>
        <dbReference type="SAM" id="Phobius"/>
    </source>
</evidence>
<protein>
    <submittedName>
        <fullName evidence="2">Uncharacterized protein</fullName>
    </submittedName>
</protein>
<keyword evidence="1" id="KW-1133">Transmembrane helix</keyword>
<evidence type="ECO:0000313" key="2">
    <source>
        <dbReference type="EMBL" id="OAF66726.1"/>
    </source>
</evidence>
<evidence type="ECO:0000313" key="3">
    <source>
        <dbReference type="Proteomes" id="UP000078046"/>
    </source>
</evidence>
<organism evidence="2 3">
    <name type="scientific">Intoshia linei</name>
    <dbReference type="NCBI Taxonomy" id="1819745"/>
    <lineage>
        <taxon>Eukaryota</taxon>
        <taxon>Metazoa</taxon>
        <taxon>Spiralia</taxon>
        <taxon>Lophotrochozoa</taxon>
        <taxon>Mesozoa</taxon>
        <taxon>Orthonectida</taxon>
        <taxon>Rhopaluridae</taxon>
        <taxon>Intoshia</taxon>
    </lineage>
</organism>
<keyword evidence="3" id="KW-1185">Reference proteome</keyword>
<reference evidence="2 3" key="1">
    <citation type="submission" date="2016-04" db="EMBL/GenBank/DDBJ databases">
        <title>The genome of Intoshia linei affirms orthonectids as highly simplified spiralians.</title>
        <authorList>
            <person name="Mikhailov K.V."/>
            <person name="Slusarev G.S."/>
            <person name="Nikitin M.A."/>
            <person name="Logacheva M.D."/>
            <person name="Penin A."/>
            <person name="Aleoshin V."/>
            <person name="Panchin Y.V."/>
        </authorList>
    </citation>
    <scope>NUCLEOTIDE SEQUENCE [LARGE SCALE GENOMIC DNA]</scope>
    <source>
        <strain evidence="2">Intl2013</strain>
        <tissue evidence="2">Whole animal</tissue>
    </source>
</reference>
<proteinExistence type="predicted"/>
<dbReference type="AlphaFoldDB" id="A0A177AXL7"/>
<name>A0A177AXL7_9BILA</name>